<proteinExistence type="predicted"/>
<gene>
    <name evidence="7" type="ORF">GTP77_16370</name>
</gene>
<dbReference type="NCBIfam" id="NF010462">
    <property type="entry name" value="PRK13887.1"/>
    <property type="match status" value="1"/>
</dbReference>
<dbReference type="InterPro" id="IPR032710">
    <property type="entry name" value="NTF2-like_dom_sf"/>
</dbReference>
<dbReference type="Gene3D" id="3.10.450.230">
    <property type="entry name" value="VirB8 protein"/>
    <property type="match status" value="1"/>
</dbReference>
<comment type="caution">
    <text evidence="7">The sequence shown here is derived from an EMBL/GenBank/DDBJ whole genome shotgun (WGS) entry which is preliminary data.</text>
</comment>
<dbReference type="GO" id="GO:0016020">
    <property type="term" value="C:membrane"/>
    <property type="evidence" value="ECO:0007669"/>
    <property type="project" value="UniProtKB-SubCell"/>
</dbReference>
<organism evidence="7 8">
    <name type="scientific">Pseudoduganella aquatica</name>
    <dbReference type="NCBI Taxonomy" id="2660641"/>
    <lineage>
        <taxon>Bacteria</taxon>
        <taxon>Pseudomonadati</taxon>
        <taxon>Pseudomonadota</taxon>
        <taxon>Betaproteobacteria</taxon>
        <taxon>Burkholderiales</taxon>
        <taxon>Oxalobacteraceae</taxon>
        <taxon>Telluria group</taxon>
        <taxon>Pseudoduganella</taxon>
    </lineage>
</organism>
<evidence type="ECO:0000313" key="7">
    <source>
        <dbReference type="EMBL" id="MYN08906.1"/>
    </source>
</evidence>
<reference evidence="7 8" key="1">
    <citation type="submission" date="2019-12" db="EMBL/GenBank/DDBJ databases">
        <title>Novel species isolated from a subtropical stream in China.</title>
        <authorList>
            <person name="Lu H."/>
        </authorList>
    </citation>
    <scope>NUCLEOTIDE SEQUENCE [LARGE SCALE GENOMIC DNA]</scope>
    <source>
        <strain evidence="7 8">FT127W</strain>
    </source>
</reference>
<name>A0A7X4KP84_9BURK</name>
<evidence type="ECO:0000256" key="1">
    <source>
        <dbReference type="ARBA" id="ARBA00004167"/>
    </source>
</evidence>
<dbReference type="AlphaFoldDB" id="A0A7X4KP84"/>
<dbReference type="Pfam" id="PF04335">
    <property type="entry name" value="VirB8"/>
    <property type="match status" value="1"/>
</dbReference>
<keyword evidence="3 5" id="KW-1133">Transmembrane helix</keyword>
<protein>
    <submittedName>
        <fullName evidence="7">Conjugal transfer protein TrbF</fullName>
    </submittedName>
</protein>
<dbReference type="EMBL" id="WWCU01000017">
    <property type="protein sequence ID" value="MYN08906.1"/>
    <property type="molecule type" value="Genomic_DNA"/>
</dbReference>
<keyword evidence="4 5" id="KW-0472">Membrane</keyword>
<accession>A0A7X4KP84</accession>
<dbReference type="CDD" id="cd16425">
    <property type="entry name" value="TrbF"/>
    <property type="match status" value="1"/>
</dbReference>
<dbReference type="InterPro" id="IPR035658">
    <property type="entry name" value="TrbF"/>
</dbReference>
<dbReference type="InterPro" id="IPR007430">
    <property type="entry name" value="VirB8"/>
</dbReference>
<keyword evidence="8" id="KW-1185">Reference proteome</keyword>
<comment type="subcellular location">
    <subcellularLocation>
        <location evidence="1">Membrane</location>
        <topology evidence="1">Single-pass membrane protein</topology>
    </subcellularLocation>
</comment>
<feature type="domain" description="Bacterial virulence protein VirB8" evidence="6">
    <location>
        <begin position="41"/>
        <end position="252"/>
    </location>
</feature>
<dbReference type="Proteomes" id="UP000450676">
    <property type="component" value="Unassembled WGS sequence"/>
</dbReference>
<evidence type="ECO:0000256" key="2">
    <source>
        <dbReference type="ARBA" id="ARBA00022692"/>
    </source>
</evidence>
<evidence type="ECO:0000259" key="6">
    <source>
        <dbReference type="Pfam" id="PF04335"/>
    </source>
</evidence>
<evidence type="ECO:0000256" key="5">
    <source>
        <dbReference type="SAM" id="Phobius"/>
    </source>
</evidence>
<evidence type="ECO:0000256" key="3">
    <source>
        <dbReference type="ARBA" id="ARBA00022989"/>
    </source>
</evidence>
<feature type="transmembrane region" description="Helical" evidence="5">
    <location>
        <begin position="61"/>
        <end position="81"/>
    </location>
</feature>
<dbReference type="RefSeq" id="WP_161073208.1">
    <property type="nucleotide sequence ID" value="NZ_WWCU01000017.1"/>
</dbReference>
<sequence length="254" mass="28150">MNLFSKLKLSKDKDDVSQESAASFLDGGRRKGENENPFLSARRTWNDHVGAVIASRRNWQLLAVLSLLIALASVGGVVHIGSQSKFVPYVVEVDKLGQPAAVAPAQQAPALNERVVHAAVASFISDMRLVTPDISLQRKAVFRIYSMLSAKDPATAKTNEWLNGTEDSSPFKRAANETVNTEIASVIPQTADTWQVDWIETVRDRQGALKGKPFRMRALLTVYTVPTTPQTTEEQLRNNPLSIYVRDYSWAKQL</sequence>
<evidence type="ECO:0000256" key="4">
    <source>
        <dbReference type="ARBA" id="ARBA00023136"/>
    </source>
</evidence>
<evidence type="ECO:0000313" key="8">
    <source>
        <dbReference type="Proteomes" id="UP000450676"/>
    </source>
</evidence>
<keyword evidence="2 5" id="KW-0812">Transmembrane</keyword>
<dbReference type="SUPFAM" id="SSF54427">
    <property type="entry name" value="NTF2-like"/>
    <property type="match status" value="1"/>
</dbReference>